<organism evidence="7 8">
    <name type="scientific">Planotetraspora kaengkrachanensis</name>
    <dbReference type="NCBI Taxonomy" id="575193"/>
    <lineage>
        <taxon>Bacteria</taxon>
        <taxon>Bacillati</taxon>
        <taxon>Actinomycetota</taxon>
        <taxon>Actinomycetes</taxon>
        <taxon>Streptosporangiales</taxon>
        <taxon>Streptosporangiaceae</taxon>
        <taxon>Planotetraspora</taxon>
    </lineage>
</organism>
<keyword evidence="3" id="KW-0731">Sigma factor</keyword>
<sequence>MPPEMTSDLATASPAADDAELIVASLTDTERFAAIFDRHAERIHHYVARRVGTDAAEDIVAETFLTAFRKRSSYDPERPDARPWLYGIATTLVARHHRSEVRYLRALSRTGVDPLPESPADGVVERITAQDHMRKLAGALATLGRGDRDTLLLVVWGELTYEEAARALGVPVGTVRSRLNRARRKLRERLGGIDPMKEARDG</sequence>
<dbReference type="EMBL" id="BONV01000032">
    <property type="protein sequence ID" value="GIG82716.1"/>
    <property type="molecule type" value="Genomic_DNA"/>
</dbReference>
<reference evidence="7 8" key="1">
    <citation type="submission" date="2021-01" db="EMBL/GenBank/DDBJ databases">
        <title>Whole genome shotgun sequence of Planotetraspora kaengkrachanensis NBRC 104272.</title>
        <authorList>
            <person name="Komaki H."/>
            <person name="Tamura T."/>
        </authorList>
    </citation>
    <scope>NUCLEOTIDE SEQUENCE [LARGE SCALE GENOMIC DNA]</scope>
    <source>
        <strain evidence="7 8">NBRC 104272</strain>
    </source>
</reference>
<comment type="similarity">
    <text evidence="1">Belongs to the sigma-70 factor family. ECF subfamily.</text>
</comment>
<evidence type="ECO:0000313" key="8">
    <source>
        <dbReference type="Proteomes" id="UP000630097"/>
    </source>
</evidence>
<dbReference type="Gene3D" id="1.10.1740.10">
    <property type="match status" value="1"/>
</dbReference>
<dbReference type="Gene3D" id="1.10.10.10">
    <property type="entry name" value="Winged helix-like DNA-binding domain superfamily/Winged helix DNA-binding domain"/>
    <property type="match status" value="1"/>
</dbReference>
<dbReference type="Pfam" id="PF08281">
    <property type="entry name" value="Sigma70_r4_2"/>
    <property type="match status" value="1"/>
</dbReference>
<dbReference type="InterPro" id="IPR007627">
    <property type="entry name" value="RNA_pol_sigma70_r2"/>
</dbReference>
<dbReference type="Proteomes" id="UP000630097">
    <property type="component" value="Unassembled WGS sequence"/>
</dbReference>
<protein>
    <submittedName>
        <fullName evidence="7">DNA-directed RNA polymerase sigma-70 factor</fullName>
    </submittedName>
</protein>
<gene>
    <name evidence="7" type="primary">rpoE_29</name>
    <name evidence="7" type="ORF">Pka01_58430</name>
</gene>
<evidence type="ECO:0000259" key="5">
    <source>
        <dbReference type="Pfam" id="PF04542"/>
    </source>
</evidence>
<dbReference type="InterPro" id="IPR039425">
    <property type="entry name" value="RNA_pol_sigma-70-like"/>
</dbReference>
<dbReference type="Pfam" id="PF04542">
    <property type="entry name" value="Sigma70_r2"/>
    <property type="match status" value="1"/>
</dbReference>
<dbReference type="InterPro" id="IPR013249">
    <property type="entry name" value="RNA_pol_sigma70_r4_t2"/>
</dbReference>
<dbReference type="GO" id="GO:0016987">
    <property type="term" value="F:sigma factor activity"/>
    <property type="evidence" value="ECO:0007669"/>
    <property type="project" value="UniProtKB-KW"/>
</dbReference>
<feature type="domain" description="RNA polymerase sigma-70 region 2" evidence="5">
    <location>
        <begin position="36"/>
        <end position="102"/>
    </location>
</feature>
<keyword evidence="8" id="KW-1185">Reference proteome</keyword>
<dbReference type="InterPro" id="IPR036388">
    <property type="entry name" value="WH-like_DNA-bd_sf"/>
</dbReference>
<comment type="caution">
    <text evidence="7">The sequence shown here is derived from an EMBL/GenBank/DDBJ whole genome shotgun (WGS) entry which is preliminary data.</text>
</comment>
<keyword evidence="4" id="KW-0804">Transcription</keyword>
<keyword evidence="7" id="KW-0240">DNA-directed RNA polymerase</keyword>
<dbReference type="AlphaFoldDB" id="A0A8J3PXJ6"/>
<accession>A0A8J3PXJ6</accession>
<evidence type="ECO:0000256" key="4">
    <source>
        <dbReference type="ARBA" id="ARBA00023163"/>
    </source>
</evidence>
<dbReference type="CDD" id="cd06171">
    <property type="entry name" value="Sigma70_r4"/>
    <property type="match status" value="1"/>
</dbReference>
<dbReference type="GO" id="GO:0003677">
    <property type="term" value="F:DNA binding"/>
    <property type="evidence" value="ECO:0007669"/>
    <property type="project" value="InterPro"/>
</dbReference>
<evidence type="ECO:0000313" key="7">
    <source>
        <dbReference type="EMBL" id="GIG82716.1"/>
    </source>
</evidence>
<name>A0A8J3PXJ6_9ACTN</name>
<dbReference type="InterPro" id="IPR013325">
    <property type="entry name" value="RNA_pol_sigma_r2"/>
</dbReference>
<dbReference type="SUPFAM" id="SSF88659">
    <property type="entry name" value="Sigma3 and sigma4 domains of RNA polymerase sigma factors"/>
    <property type="match status" value="1"/>
</dbReference>
<dbReference type="InterPro" id="IPR013324">
    <property type="entry name" value="RNA_pol_sigma_r3/r4-like"/>
</dbReference>
<dbReference type="PANTHER" id="PTHR43133:SF25">
    <property type="entry name" value="RNA POLYMERASE SIGMA FACTOR RFAY-RELATED"/>
    <property type="match status" value="1"/>
</dbReference>
<dbReference type="SUPFAM" id="SSF88946">
    <property type="entry name" value="Sigma2 domain of RNA polymerase sigma factors"/>
    <property type="match status" value="1"/>
</dbReference>
<dbReference type="GO" id="GO:0000428">
    <property type="term" value="C:DNA-directed RNA polymerase complex"/>
    <property type="evidence" value="ECO:0007669"/>
    <property type="project" value="UniProtKB-KW"/>
</dbReference>
<feature type="domain" description="RNA polymerase sigma factor 70 region 4 type 2" evidence="6">
    <location>
        <begin position="135"/>
        <end position="186"/>
    </location>
</feature>
<proteinExistence type="inferred from homology"/>
<evidence type="ECO:0000256" key="1">
    <source>
        <dbReference type="ARBA" id="ARBA00010641"/>
    </source>
</evidence>
<dbReference type="PANTHER" id="PTHR43133">
    <property type="entry name" value="RNA POLYMERASE ECF-TYPE SIGMA FACTO"/>
    <property type="match status" value="1"/>
</dbReference>
<dbReference type="RefSeq" id="WP_308442292.1">
    <property type="nucleotide sequence ID" value="NZ_BAABHH010000023.1"/>
</dbReference>
<dbReference type="NCBIfam" id="TIGR02937">
    <property type="entry name" value="sigma70-ECF"/>
    <property type="match status" value="1"/>
</dbReference>
<evidence type="ECO:0000259" key="6">
    <source>
        <dbReference type="Pfam" id="PF08281"/>
    </source>
</evidence>
<dbReference type="GO" id="GO:0006352">
    <property type="term" value="P:DNA-templated transcription initiation"/>
    <property type="evidence" value="ECO:0007669"/>
    <property type="project" value="InterPro"/>
</dbReference>
<evidence type="ECO:0000256" key="3">
    <source>
        <dbReference type="ARBA" id="ARBA00023082"/>
    </source>
</evidence>
<evidence type="ECO:0000256" key="2">
    <source>
        <dbReference type="ARBA" id="ARBA00023015"/>
    </source>
</evidence>
<keyword evidence="2" id="KW-0805">Transcription regulation</keyword>
<dbReference type="InterPro" id="IPR014284">
    <property type="entry name" value="RNA_pol_sigma-70_dom"/>
</dbReference>